<accession>A0A842JG52</accession>
<gene>
    <name evidence="2" type="ORF">H7313_02850</name>
</gene>
<evidence type="ECO:0000256" key="1">
    <source>
        <dbReference type="SAM" id="Phobius"/>
    </source>
</evidence>
<feature type="transmembrane region" description="Helical" evidence="1">
    <location>
        <begin position="408"/>
        <end position="430"/>
    </location>
</feature>
<sequence length="531" mass="53855">MRSFFLLLKIQLLGLFGINKALHANAAKAKRTLALAALVVVAIVAVVALYSVGVAEGMAQLGMVEAIPLVAVLVGAVAGAVAAFLKTNGVLFAFKDYDLVMSLPVPTLSVVLSRIASLYAMSVVFGLLVMVPAFAVYAAHAGAGALSVVLMALSIVLAPLAPLAVAIALAALIAAFSSRFRHANIVMVVLSLVAVLAVLACSFALSGQSGDAAALAALGTEAVAQMAGLFPPAAWAAEGIASGNLLSFALFAGVSLLAGAVMLAVLVRVFVPVNSLLMSSRPRGSFSFEGSAGSARGLRARTPFRAMVGKELRLLVATPIYLLNGCMGYVLVVVACVAAVAARAMGVLSLDALPAEFAPLVGGFLPWVVAFCVGISSTTAPSVSLEGSSRWVMLTAPVSSRTVLGAKAAVNLLFALPTVVIGGVTLSLAFSLDAVSVAAMFVVPLGLSLFATFVGLMVDARHPRYDWTTVYEPVKRGMPVMVAIMGGMACTGVGIAVTALLGTAASLVVAVVIGAASVALFQAAASRRLVA</sequence>
<keyword evidence="1" id="KW-0472">Membrane</keyword>
<dbReference type="EMBL" id="JACMSE010000001">
    <property type="protein sequence ID" value="MBC2888289.1"/>
    <property type="molecule type" value="Genomic_DNA"/>
</dbReference>
<feature type="transmembrane region" description="Helical" evidence="1">
    <location>
        <begin position="479"/>
        <end position="501"/>
    </location>
</feature>
<keyword evidence="1" id="KW-1133">Transmembrane helix</keyword>
<feature type="transmembrane region" description="Helical" evidence="1">
    <location>
        <begin position="245"/>
        <end position="271"/>
    </location>
</feature>
<keyword evidence="3" id="KW-1185">Reference proteome</keyword>
<feature type="transmembrane region" description="Helical" evidence="1">
    <location>
        <begin position="507"/>
        <end position="525"/>
    </location>
</feature>
<evidence type="ECO:0000313" key="3">
    <source>
        <dbReference type="Proteomes" id="UP000587396"/>
    </source>
</evidence>
<reference evidence="2 3" key="1">
    <citation type="submission" date="2020-08" db="EMBL/GenBank/DDBJ databases">
        <authorList>
            <person name="Liu C."/>
            <person name="Sun Q."/>
        </authorList>
    </citation>
    <scope>NUCLEOTIDE SEQUENCE [LARGE SCALE GENOMIC DNA]</scope>
    <source>
        <strain evidence="2 3">N22</strain>
    </source>
</reference>
<feature type="transmembrane region" description="Helical" evidence="1">
    <location>
        <begin position="66"/>
        <end position="85"/>
    </location>
</feature>
<evidence type="ECO:0000313" key="2">
    <source>
        <dbReference type="EMBL" id="MBC2888289.1"/>
    </source>
</evidence>
<protein>
    <submittedName>
        <fullName evidence="2">Uncharacterized protein</fullName>
    </submittedName>
</protein>
<keyword evidence="1" id="KW-0812">Transmembrane</keyword>
<dbReference type="RefSeq" id="WP_185904236.1">
    <property type="nucleotide sequence ID" value="NZ_JACMSE010000001.1"/>
</dbReference>
<organism evidence="2 3">
    <name type="scientific">Gordonibacter massiliensis</name>
    <name type="common">ex Traore et al. 2017</name>
    <dbReference type="NCBI Taxonomy" id="1841863"/>
    <lineage>
        <taxon>Bacteria</taxon>
        <taxon>Bacillati</taxon>
        <taxon>Actinomycetota</taxon>
        <taxon>Coriobacteriia</taxon>
        <taxon>Eggerthellales</taxon>
        <taxon>Eggerthellaceae</taxon>
        <taxon>Gordonibacter</taxon>
    </lineage>
</organism>
<feature type="transmembrane region" description="Helical" evidence="1">
    <location>
        <begin position="364"/>
        <end position="387"/>
    </location>
</feature>
<dbReference type="AlphaFoldDB" id="A0A842JG52"/>
<proteinExistence type="predicted"/>
<feature type="transmembrane region" description="Helical" evidence="1">
    <location>
        <begin position="149"/>
        <end position="173"/>
    </location>
</feature>
<name>A0A842JG52_9ACTN</name>
<feature type="transmembrane region" description="Helical" evidence="1">
    <location>
        <begin position="436"/>
        <end position="458"/>
    </location>
</feature>
<comment type="caution">
    <text evidence="2">The sequence shown here is derived from an EMBL/GenBank/DDBJ whole genome shotgun (WGS) entry which is preliminary data.</text>
</comment>
<feature type="transmembrane region" description="Helical" evidence="1">
    <location>
        <begin position="34"/>
        <end position="54"/>
    </location>
</feature>
<feature type="transmembrane region" description="Helical" evidence="1">
    <location>
        <begin position="185"/>
        <end position="205"/>
    </location>
</feature>
<feature type="transmembrane region" description="Helical" evidence="1">
    <location>
        <begin position="123"/>
        <end position="143"/>
    </location>
</feature>
<dbReference type="Proteomes" id="UP000587396">
    <property type="component" value="Unassembled WGS sequence"/>
</dbReference>
<feature type="transmembrane region" description="Helical" evidence="1">
    <location>
        <begin position="320"/>
        <end position="344"/>
    </location>
</feature>